<feature type="domain" description="PilZ" evidence="1">
    <location>
        <begin position="4"/>
        <end position="81"/>
    </location>
</feature>
<evidence type="ECO:0000259" key="1">
    <source>
        <dbReference type="Pfam" id="PF07238"/>
    </source>
</evidence>
<proteinExistence type="predicted"/>
<dbReference type="OrthoDB" id="8126926at2"/>
<dbReference type="Pfam" id="PF07238">
    <property type="entry name" value="PilZ"/>
    <property type="match status" value="1"/>
</dbReference>
<gene>
    <name evidence="2" type="ORF">BJ122_10272</name>
</gene>
<keyword evidence="3" id="KW-1185">Reference proteome</keyword>
<name>A0A318TLV6_9BRAD</name>
<organism evidence="2 3">
    <name type="scientific">Rhodopseudomonas faecalis</name>
    <dbReference type="NCBI Taxonomy" id="99655"/>
    <lineage>
        <taxon>Bacteria</taxon>
        <taxon>Pseudomonadati</taxon>
        <taxon>Pseudomonadota</taxon>
        <taxon>Alphaproteobacteria</taxon>
        <taxon>Hyphomicrobiales</taxon>
        <taxon>Nitrobacteraceae</taxon>
        <taxon>Rhodopseudomonas</taxon>
    </lineage>
</organism>
<protein>
    <submittedName>
        <fullName evidence="2">PilZ domain-containing protein</fullName>
    </submittedName>
</protein>
<evidence type="ECO:0000313" key="3">
    <source>
        <dbReference type="Proteomes" id="UP000248148"/>
    </source>
</evidence>
<dbReference type="GO" id="GO:0035438">
    <property type="term" value="F:cyclic-di-GMP binding"/>
    <property type="evidence" value="ECO:0007669"/>
    <property type="project" value="InterPro"/>
</dbReference>
<dbReference type="Proteomes" id="UP000248148">
    <property type="component" value="Unassembled WGS sequence"/>
</dbReference>
<dbReference type="AlphaFoldDB" id="A0A318TLV6"/>
<comment type="caution">
    <text evidence="2">The sequence shown here is derived from an EMBL/GenBank/DDBJ whole genome shotgun (WGS) entry which is preliminary data.</text>
</comment>
<reference evidence="2 3" key="1">
    <citation type="submission" date="2018-06" db="EMBL/GenBank/DDBJ databases">
        <title>Genomic Encyclopedia of Archaeal and Bacterial Type Strains, Phase II (KMG-II): from individual species to whole genera.</title>
        <authorList>
            <person name="Goeker M."/>
        </authorList>
    </citation>
    <scope>NUCLEOTIDE SEQUENCE [LARGE SCALE GENOMIC DNA]</scope>
    <source>
        <strain evidence="2 3">JCM 11668</strain>
    </source>
</reference>
<dbReference type="EMBL" id="QJTI01000002">
    <property type="protein sequence ID" value="PYF04847.1"/>
    <property type="molecule type" value="Genomic_DNA"/>
</dbReference>
<dbReference type="RefSeq" id="WP_110779511.1">
    <property type="nucleotide sequence ID" value="NZ_QJTI01000002.1"/>
</dbReference>
<dbReference type="InterPro" id="IPR009875">
    <property type="entry name" value="PilZ_domain"/>
</dbReference>
<evidence type="ECO:0000313" key="2">
    <source>
        <dbReference type="EMBL" id="PYF04847.1"/>
    </source>
</evidence>
<sequence>MHPRRFARVRPSGLMATKAKIIVDPKSPVIECTLIDYSAGGACIEICGPVTLPKRFELLYSGSKKRCRVVWNIGRRYGLAF</sequence>
<dbReference type="SUPFAM" id="SSF141371">
    <property type="entry name" value="PilZ domain-like"/>
    <property type="match status" value="1"/>
</dbReference>
<accession>A0A318TLV6</accession>